<dbReference type="Pfam" id="PF01232">
    <property type="entry name" value="Mannitol_dh"/>
    <property type="match status" value="1"/>
</dbReference>
<dbReference type="InterPro" id="IPR013118">
    <property type="entry name" value="Mannitol_DH_C"/>
</dbReference>
<dbReference type="InterPro" id="IPR013131">
    <property type="entry name" value="Mannitol_DH_N"/>
</dbReference>
<keyword evidence="1" id="KW-0560">Oxidoreductase</keyword>
<dbReference type="Proteomes" id="UP001216139">
    <property type="component" value="Chromosome"/>
</dbReference>
<evidence type="ECO:0000259" key="4">
    <source>
        <dbReference type="Pfam" id="PF08125"/>
    </source>
</evidence>
<reference evidence="5 6" key="1">
    <citation type="submission" date="2023-02" db="EMBL/GenBank/DDBJ databases">
        <title>Genome sequence of Mucilaginibacter jinjuensis strain KACC 16571.</title>
        <authorList>
            <person name="Kim S."/>
            <person name="Heo J."/>
            <person name="Kwon S.-W."/>
        </authorList>
    </citation>
    <scope>NUCLEOTIDE SEQUENCE [LARGE SCALE GENOMIC DNA]</scope>
    <source>
        <strain evidence="5 6">KACC 16571</strain>
    </source>
</reference>
<dbReference type="Pfam" id="PF08125">
    <property type="entry name" value="Mannitol_dh_C"/>
    <property type="match status" value="1"/>
</dbReference>
<dbReference type="Gene3D" id="3.40.50.720">
    <property type="entry name" value="NAD(P)-binding Rossmann-like Domain"/>
    <property type="match status" value="1"/>
</dbReference>
<proteinExistence type="predicted"/>
<name>A0ABY7T6M3_9SPHI</name>
<dbReference type="InterPro" id="IPR036291">
    <property type="entry name" value="NAD(P)-bd_dom_sf"/>
</dbReference>
<evidence type="ECO:0000256" key="1">
    <source>
        <dbReference type="ARBA" id="ARBA00023002"/>
    </source>
</evidence>
<accession>A0ABY7T6M3</accession>
<feature type="domain" description="Mannitol dehydrogenase C-terminal" evidence="4">
    <location>
        <begin position="285"/>
        <end position="486"/>
    </location>
</feature>
<dbReference type="Gene3D" id="1.10.1040.10">
    <property type="entry name" value="N-(1-d-carboxylethyl)-l-norvaline Dehydrogenase, domain 2"/>
    <property type="match status" value="1"/>
</dbReference>
<dbReference type="RefSeq" id="WP_273630115.1">
    <property type="nucleotide sequence ID" value="NZ_CP117167.1"/>
</dbReference>
<gene>
    <name evidence="5" type="ORF">PQO05_24585</name>
</gene>
<dbReference type="InterPro" id="IPR008927">
    <property type="entry name" value="6-PGluconate_DH-like_C_sf"/>
</dbReference>
<dbReference type="EMBL" id="CP117167">
    <property type="protein sequence ID" value="WCT11914.1"/>
    <property type="molecule type" value="Genomic_DNA"/>
</dbReference>
<dbReference type="SUPFAM" id="SSF51735">
    <property type="entry name" value="NAD(P)-binding Rossmann-fold domains"/>
    <property type="match status" value="1"/>
</dbReference>
<feature type="domain" description="Mannitol dehydrogenase N-terminal" evidence="3">
    <location>
        <begin position="29"/>
        <end position="264"/>
    </location>
</feature>
<dbReference type="NCBIfam" id="NF002969">
    <property type="entry name" value="PRK03643.1"/>
    <property type="match status" value="1"/>
</dbReference>
<protein>
    <submittedName>
        <fullName evidence="5">Tagaturonate reductase</fullName>
    </submittedName>
</protein>
<keyword evidence="2" id="KW-0520">NAD</keyword>
<evidence type="ECO:0000313" key="5">
    <source>
        <dbReference type="EMBL" id="WCT11914.1"/>
    </source>
</evidence>
<sequence>MILTRYNLKKIDVPDLVVPDEELFDLPEKVLQFGTGVLLRGLPDYFIDKANREGIFNGRIMVVKSTDTGSASDFERQDGLYTLYIKGIQNGVEIDEQIINSSISRVLSATKDWETILRAAHNPHLQVIISNTTEIGIQLVQDDITRHPPVSFPGKLLALLYERYKAFGASSKSGLIIIPTELIVDNGKKLESIVLELAHLNKLEPAFMDWLESHNHFCNSLVDRIVPGKPQSEQNDAYEQESGYEDGLRTIAEPYCLWAIEGDEKVKAILSFAQAHKGVIVTPDIGIYRELKLRLLNGTHTLSCAIAFLSGFKTVKEAMDNPEFLQFINQLMVNEIAPAIPYAIDEQDKTEFIQTVIDRFRNPNIEHQWLSISAQYSSKIKMRVLPLLLNHYQNSNAVPESFAFGFAAFLRFVKVTADADGNYTGSINGNGYTVTDSNAAFFAKAWANASTKTVVNQILKDTILWGTDLTRLKGFKEAVSQKLETILELGTLQILADIELKK</sequence>
<dbReference type="PANTHER" id="PTHR30524:SF0">
    <property type="entry name" value="ALTRONATE OXIDOREDUCTASE-RELATED"/>
    <property type="match status" value="1"/>
</dbReference>
<organism evidence="5 6">
    <name type="scientific">Mucilaginibacter jinjuensis</name>
    <dbReference type="NCBI Taxonomy" id="1176721"/>
    <lineage>
        <taxon>Bacteria</taxon>
        <taxon>Pseudomonadati</taxon>
        <taxon>Bacteroidota</taxon>
        <taxon>Sphingobacteriia</taxon>
        <taxon>Sphingobacteriales</taxon>
        <taxon>Sphingobacteriaceae</taxon>
        <taxon>Mucilaginibacter</taxon>
    </lineage>
</organism>
<evidence type="ECO:0000259" key="3">
    <source>
        <dbReference type="Pfam" id="PF01232"/>
    </source>
</evidence>
<evidence type="ECO:0000256" key="2">
    <source>
        <dbReference type="ARBA" id="ARBA00023027"/>
    </source>
</evidence>
<dbReference type="PANTHER" id="PTHR30524">
    <property type="entry name" value="MANNITOL-1-PHOSPHATE 5-DEHYDROGENASE"/>
    <property type="match status" value="1"/>
</dbReference>
<keyword evidence="6" id="KW-1185">Reference proteome</keyword>
<dbReference type="SUPFAM" id="SSF48179">
    <property type="entry name" value="6-phosphogluconate dehydrogenase C-terminal domain-like"/>
    <property type="match status" value="1"/>
</dbReference>
<dbReference type="InterPro" id="IPR013328">
    <property type="entry name" value="6PGD_dom2"/>
</dbReference>
<evidence type="ECO:0000313" key="6">
    <source>
        <dbReference type="Proteomes" id="UP001216139"/>
    </source>
</evidence>